<accession>A0A1V3II35</accession>
<name>A0A1V3II35_9PAST</name>
<dbReference type="RefSeq" id="WP_077493426.1">
    <property type="nucleotide sequence ID" value="NZ_MLHG01000016.1"/>
</dbReference>
<comment type="caution">
    <text evidence="1">The sequence shown here is derived from an EMBL/GenBank/DDBJ whole genome shotgun (WGS) entry which is preliminary data.</text>
</comment>
<keyword evidence="2" id="KW-1185">Reference proteome</keyword>
<dbReference type="AlphaFoldDB" id="A0A1V3II35"/>
<dbReference type="InterPro" id="IPR057700">
    <property type="entry name" value="DUF7940"/>
</dbReference>
<proteinExistence type="predicted"/>
<evidence type="ECO:0000313" key="1">
    <source>
        <dbReference type="EMBL" id="OOF40870.1"/>
    </source>
</evidence>
<dbReference type="EMBL" id="MLHG01000016">
    <property type="protein sequence ID" value="OOF40870.1"/>
    <property type="molecule type" value="Genomic_DNA"/>
</dbReference>
<protein>
    <submittedName>
        <fullName evidence="1">Uncharacterized protein</fullName>
    </submittedName>
</protein>
<dbReference type="Proteomes" id="UP000189426">
    <property type="component" value="Unassembled WGS sequence"/>
</dbReference>
<reference evidence="1 2" key="1">
    <citation type="submission" date="2016-10" db="EMBL/GenBank/DDBJ databases">
        <title>Rodentibacter gen. nov. and new species.</title>
        <authorList>
            <person name="Christensen H."/>
        </authorList>
    </citation>
    <scope>NUCLEOTIDE SEQUENCE [LARGE SCALE GENOMIC DNA]</scope>
    <source>
        <strain evidence="1 2">Ppn418</strain>
    </source>
</reference>
<dbReference type="Pfam" id="PF25612">
    <property type="entry name" value="DUF7940"/>
    <property type="match status" value="1"/>
</dbReference>
<evidence type="ECO:0000313" key="2">
    <source>
        <dbReference type="Proteomes" id="UP000189426"/>
    </source>
</evidence>
<dbReference type="STRING" id="1908257.BKK47_02890"/>
<gene>
    <name evidence="1" type="ORF">BKK47_02890</name>
</gene>
<sequence length="67" mass="7476">MRFFNFKDLAKSWSVQVLTATTALATIDFSTTWIDNIIPEQHKPLVYAVLGAIGLIVRAIKQPSLSK</sequence>
<organism evidence="1 2">
    <name type="scientific">Rodentibacter mrazii</name>
    <dbReference type="NCBI Taxonomy" id="1908257"/>
    <lineage>
        <taxon>Bacteria</taxon>
        <taxon>Pseudomonadati</taxon>
        <taxon>Pseudomonadota</taxon>
        <taxon>Gammaproteobacteria</taxon>
        <taxon>Pasteurellales</taxon>
        <taxon>Pasteurellaceae</taxon>
        <taxon>Rodentibacter</taxon>
    </lineage>
</organism>